<dbReference type="PANTHER" id="PTHR20882">
    <property type="entry name" value="CYTOPLASMIC TRNA 2-THIOLATION PROTEIN 2"/>
    <property type="match status" value="1"/>
</dbReference>
<dbReference type="GO" id="GO:0016783">
    <property type="term" value="F:sulfurtransferase activity"/>
    <property type="evidence" value="ECO:0007669"/>
    <property type="project" value="TreeGrafter"/>
</dbReference>
<dbReference type="Proteomes" id="UP000807469">
    <property type="component" value="Unassembled WGS sequence"/>
</dbReference>
<dbReference type="InterPro" id="IPR019407">
    <property type="entry name" value="CTU2"/>
</dbReference>
<dbReference type="PANTHER" id="PTHR20882:SF14">
    <property type="entry name" value="CYTOPLASMIC TRNA 2-THIOLATION PROTEIN 2"/>
    <property type="match status" value="1"/>
</dbReference>
<dbReference type="Pfam" id="PF10288">
    <property type="entry name" value="CTU2"/>
    <property type="match status" value="1"/>
</dbReference>
<dbReference type="GO" id="GO:0000049">
    <property type="term" value="F:tRNA binding"/>
    <property type="evidence" value="ECO:0007669"/>
    <property type="project" value="InterPro"/>
</dbReference>
<evidence type="ECO:0000256" key="2">
    <source>
        <dbReference type="ARBA" id="ARBA00022694"/>
    </source>
</evidence>
<dbReference type="AlphaFoldDB" id="A0A9P5ZEY2"/>
<dbReference type="InterPro" id="IPR014729">
    <property type="entry name" value="Rossmann-like_a/b/a_fold"/>
</dbReference>
<reference evidence="4" key="1">
    <citation type="submission" date="2020-11" db="EMBL/GenBank/DDBJ databases">
        <authorList>
            <consortium name="DOE Joint Genome Institute"/>
            <person name="Ahrendt S."/>
            <person name="Riley R."/>
            <person name="Andreopoulos W."/>
            <person name="Labutti K."/>
            <person name="Pangilinan J."/>
            <person name="Ruiz-Duenas F.J."/>
            <person name="Barrasa J.M."/>
            <person name="Sanchez-Garcia M."/>
            <person name="Camarero S."/>
            <person name="Miyauchi S."/>
            <person name="Serrano A."/>
            <person name="Linde D."/>
            <person name="Babiker R."/>
            <person name="Drula E."/>
            <person name="Ayuso-Fernandez I."/>
            <person name="Pacheco R."/>
            <person name="Padilla G."/>
            <person name="Ferreira P."/>
            <person name="Barriuso J."/>
            <person name="Kellner H."/>
            <person name="Castanera R."/>
            <person name="Alfaro M."/>
            <person name="Ramirez L."/>
            <person name="Pisabarro A.G."/>
            <person name="Kuo A."/>
            <person name="Tritt A."/>
            <person name="Lipzen A."/>
            <person name="He G."/>
            <person name="Yan M."/>
            <person name="Ng V."/>
            <person name="Cullen D."/>
            <person name="Martin F."/>
            <person name="Rosso M.-N."/>
            <person name="Henrissat B."/>
            <person name="Hibbett D."/>
            <person name="Martinez A.T."/>
            <person name="Grigoriev I.V."/>
        </authorList>
    </citation>
    <scope>NUCLEOTIDE SEQUENCE</scope>
    <source>
        <strain evidence="4">CIRM-BRFM 674</strain>
    </source>
</reference>
<evidence type="ECO:0000313" key="4">
    <source>
        <dbReference type="EMBL" id="KAF9485204.1"/>
    </source>
</evidence>
<evidence type="ECO:0000256" key="3">
    <source>
        <dbReference type="HAMAP-Rule" id="MF_03054"/>
    </source>
</evidence>
<comment type="function">
    <text evidence="3">Plays a central role in 2-thiolation of mcm(5)S(2)U at tRNA wobble positions of tRNA(Lys), tRNA(Glu) and tRNA(Gln). May act by forming a heterodimer with NCS6 that ligates sulfur from thiocarboxylated URM1 onto the uridine of tRNAs at wobble position. Prior mcm(5) tRNA modification by the elongator complex is required for 2-thiolation. May also be involved in protein urmylation.</text>
</comment>
<sequence length="530" mass="58529">MSACENPNVDKDALMTRRQKFDGKTKICVKCKEIPGRIVIRYAVYCKSCFFPLIETRFRKSLEPSINVIPDGPRRKGLHAAGSLVIAFSGGIGSTALLDLVAKTYFAPRKEDLEKLKGGKEHPRNADKDVWKGRPAVCFVEVCGAFPGDRDRTEEIRAVVESYPGSPFEFVPLRLEDAFDPDWWSAIGRGDLPSAARSLGLDMSDEDLKLSPSPVEYTPLDALRVYLQSLPTQTAFFSAIQTLTRVLLLHTSASRCASHLVLGTSLTSLSVNLISGIAQGSGYTVSEETKEEWNPRVIDGLPVRVVRPLRDIGMKECAIWDWWSRLPVVGRSRRYIEGGGKNAIGALTRDFIFGLESDYPATVSTVARTCAKLTPKEGSDCTCVLCGRPVQHGVQEWKAQISIRAYEQASTAVSGNTRPPHLTEEEIEKLIQVPHDTPHSSLSLTPRLCYACHTTLTSRSSRGTATSIAKGKSVDDVPIPTWVRAAMYSFLPIHEIIAEDNDDEETSLGRIKMTRTDMKAQIADFLLPDE</sequence>
<dbReference type="EMBL" id="MU155137">
    <property type="protein sequence ID" value="KAF9485204.1"/>
    <property type="molecule type" value="Genomic_DNA"/>
</dbReference>
<dbReference type="GO" id="GO:0005829">
    <property type="term" value="C:cytosol"/>
    <property type="evidence" value="ECO:0007669"/>
    <property type="project" value="TreeGrafter"/>
</dbReference>
<keyword evidence="2 3" id="KW-0819">tRNA processing</keyword>
<evidence type="ECO:0000256" key="1">
    <source>
        <dbReference type="ARBA" id="ARBA00022490"/>
    </source>
</evidence>
<keyword evidence="5" id="KW-1185">Reference proteome</keyword>
<dbReference type="GO" id="GO:0002143">
    <property type="term" value="P:tRNA wobble position uridine thiolation"/>
    <property type="evidence" value="ECO:0007669"/>
    <property type="project" value="TreeGrafter"/>
</dbReference>
<comment type="pathway">
    <text evidence="3">tRNA modification; 5-methoxycarbonylmethyl-2-thiouridine-tRNA biosynthesis.</text>
</comment>
<accession>A0A9P5ZEY2</accession>
<proteinExistence type="inferred from homology"/>
<dbReference type="HAMAP" id="MF_03054">
    <property type="entry name" value="CTU2"/>
    <property type="match status" value="1"/>
</dbReference>
<comment type="similarity">
    <text evidence="3">Belongs to the CTU2/NCS2 family.</text>
</comment>
<comment type="subcellular location">
    <subcellularLocation>
        <location evidence="3">Cytoplasm</location>
    </subcellularLocation>
</comment>
<protein>
    <recommendedName>
        <fullName evidence="3">Cytoplasmic tRNA 2-thiolation protein 2</fullName>
    </recommendedName>
</protein>
<dbReference type="Gene3D" id="3.40.50.620">
    <property type="entry name" value="HUPs"/>
    <property type="match status" value="1"/>
</dbReference>
<comment type="caution">
    <text evidence="4">The sequence shown here is derived from an EMBL/GenBank/DDBJ whole genome shotgun (WGS) entry which is preliminary data.</text>
</comment>
<keyword evidence="1 3" id="KW-0963">Cytoplasm</keyword>
<organism evidence="4 5">
    <name type="scientific">Pholiota conissans</name>
    <dbReference type="NCBI Taxonomy" id="109636"/>
    <lineage>
        <taxon>Eukaryota</taxon>
        <taxon>Fungi</taxon>
        <taxon>Dikarya</taxon>
        <taxon>Basidiomycota</taxon>
        <taxon>Agaricomycotina</taxon>
        <taxon>Agaricomycetes</taxon>
        <taxon>Agaricomycetidae</taxon>
        <taxon>Agaricales</taxon>
        <taxon>Agaricineae</taxon>
        <taxon>Strophariaceae</taxon>
        <taxon>Pholiota</taxon>
    </lineage>
</organism>
<dbReference type="GO" id="GO:0032447">
    <property type="term" value="P:protein urmylation"/>
    <property type="evidence" value="ECO:0007669"/>
    <property type="project" value="UniProtKB-UniRule"/>
</dbReference>
<evidence type="ECO:0000313" key="5">
    <source>
        <dbReference type="Proteomes" id="UP000807469"/>
    </source>
</evidence>
<gene>
    <name evidence="3" type="primary">NCS2</name>
    <name evidence="3" type="synonym">CTU2</name>
    <name evidence="4" type="ORF">BDN70DRAFT_871601</name>
</gene>
<name>A0A9P5ZEY2_9AGAR</name>
<dbReference type="OrthoDB" id="25129at2759"/>
<dbReference type="GO" id="GO:0016779">
    <property type="term" value="F:nucleotidyltransferase activity"/>
    <property type="evidence" value="ECO:0007669"/>
    <property type="project" value="UniProtKB-UniRule"/>
</dbReference>